<comment type="caution">
    <text evidence="3">The sequence shown here is derived from an EMBL/GenBank/DDBJ whole genome shotgun (WGS) entry which is preliminary data.</text>
</comment>
<evidence type="ECO:0000313" key="3">
    <source>
        <dbReference type="EMBL" id="KKK75036.1"/>
    </source>
</evidence>
<dbReference type="InterPro" id="IPR029045">
    <property type="entry name" value="ClpP/crotonase-like_dom_sf"/>
</dbReference>
<dbReference type="GO" id="GO:0008233">
    <property type="term" value="F:peptidase activity"/>
    <property type="evidence" value="ECO:0007669"/>
    <property type="project" value="InterPro"/>
</dbReference>
<protein>
    <recommendedName>
        <fullName evidence="2">Peptidase S49 domain-containing protein</fullName>
    </recommendedName>
</protein>
<name>A0A0F9AS63_9ZZZZ</name>
<dbReference type="InterPro" id="IPR002142">
    <property type="entry name" value="Peptidase_S49"/>
</dbReference>
<dbReference type="EMBL" id="LAZR01056043">
    <property type="protein sequence ID" value="KKK75036.1"/>
    <property type="molecule type" value="Genomic_DNA"/>
</dbReference>
<organism evidence="3">
    <name type="scientific">marine sediment metagenome</name>
    <dbReference type="NCBI Taxonomy" id="412755"/>
    <lineage>
        <taxon>unclassified sequences</taxon>
        <taxon>metagenomes</taxon>
        <taxon>ecological metagenomes</taxon>
    </lineage>
</organism>
<dbReference type="AlphaFoldDB" id="A0A0F9AS63"/>
<dbReference type="GO" id="GO:0006508">
    <property type="term" value="P:proteolysis"/>
    <property type="evidence" value="ECO:0007669"/>
    <property type="project" value="InterPro"/>
</dbReference>
<dbReference type="Pfam" id="PF01343">
    <property type="entry name" value="Peptidase_S49"/>
    <property type="match status" value="1"/>
</dbReference>
<dbReference type="PANTHER" id="PTHR42987">
    <property type="entry name" value="PEPTIDASE S49"/>
    <property type="match status" value="1"/>
</dbReference>
<dbReference type="CDD" id="cd07022">
    <property type="entry name" value="S49_Sppa_36K_type"/>
    <property type="match status" value="1"/>
</dbReference>
<feature type="non-terminal residue" evidence="3">
    <location>
        <position position="1"/>
    </location>
</feature>
<dbReference type="Gene3D" id="6.20.330.10">
    <property type="match status" value="1"/>
</dbReference>
<gene>
    <name evidence="3" type="ORF">LCGC14_2877770</name>
</gene>
<dbReference type="Gene3D" id="3.90.226.10">
    <property type="entry name" value="2-enoyl-CoA Hydratase, Chain A, domain 1"/>
    <property type="match status" value="1"/>
</dbReference>
<proteinExistence type="inferred from homology"/>
<dbReference type="InterPro" id="IPR033855">
    <property type="entry name" value="Protein_C"/>
</dbReference>
<dbReference type="SUPFAM" id="SSF52096">
    <property type="entry name" value="ClpP/crotonase"/>
    <property type="match status" value="1"/>
</dbReference>
<comment type="similarity">
    <text evidence="1">Belongs to the peptidase S49 family.</text>
</comment>
<reference evidence="3" key="1">
    <citation type="journal article" date="2015" name="Nature">
        <title>Complex archaea that bridge the gap between prokaryotes and eukaryotes.</title>
        <authorList>
            <person name="Spang A."/>
            <person name="Saw J.H."/>
            <person name="Jorgensen S.L."/>
            <person name="Zaremba-Niedzwiedzka K."/>
            <person name="Martijn J."/>
            <person name="Lind A.E."/>
            <person name="van Eijk R."/>
            <person name="Schleper C."/>
            <person name="Guy L."/>
            <person name="Ettema T.J."/>
        </authorList>
    </citation>
    <scope>NUCLEOTIDE SEQUENCE</scope>
</reference>
<dbReference type="PANTHER" id="PTHR42987:SF4">
    <property type="entry name" value="PROTEASE SOHB-RELATED"/>
    <property type="match status" value="1"/>
</dbReference>
<sequence>RDFNTLVSDDSVKAIVLDIDSPGGVAFGIEQFANLVFEARAVKTIVSITSTMMASAAIWIGAAAEYIYITGEVVMTGSIGVVINHIDVSELEKMFGIKTTEITAGKFKRIASSFKPLSEEGRAELQSQVNHVNSAFVADIARFRRVDVETVSSKMADGRTFLGSQGIEAGLIDEIISAEELIDLINAEINKSEGNINNFKGGKGMVNTIAKKKPVEVMTAESIQEDNPVVYTEIFNLGGQEARDKLNTAVAESFEKGREQGKDEGEIIGAKSELERIMAVEAQLVPGHEKLIAKLKADGVTTGPEAAVEVIKADKELRAKGLKNFKAEGAKSVGNDLGEEPPDGAKKDWKTLVAEYKEEHKCGVTEAMKAIAKSHPEEHEKYKAA</sequence>
<evidence type="ECO:0000256" key="1">
    <source>
        <dbReference type="ARBA" id="ARBA00008683"/>
    </source>
</evidence>
<accession>A0A0F9AS63</accession>
<evidence type="ECO:0000259" key="2">
    <source>
        <dbReference type="Pfam" id="PF01343"/>
    </source>
</evidence>
<feature type="domain" description="Peptidase S49" evidence="2">
    <location>
        <begin position="40"/>
        <end position="185"/>
    </location>
</feature>